<feature type="transmembrane region" description="Helical" evidence="13">
    <location>
        <begin position="100"/>
        <end position="127"/>
    </location>
</feature>
<keyword evidence="6 13" id="KW-0812">Transmembrane</keyword>
<protein>
    <submittedName>
        <fullName evidence="15">Cytochrome b</fullName>
    </submittedName>
</protein>
<evidence type="ECO:0000313" key="15">
    <source>
        <dbReference type="EMBL" id="WZC49848.1"/>
    </source>
</evidence>
<dbReference type="EMBL" id="CP150951">
    <property type="protein sequence ID" value="WZC49848.1"/>
    <property type="molecule type" value="Genomic_DNA"/>
</dbReference>
<sequence length="188" mass="21390">MALKNTSERYGAFTKLFHWIIVILFAWQFLSGNIMTGMQRGELVVGLDQNAYYNWHKSIGLVALLIAVFRLINRSMGQLPAWAPTLTGGEKKAIHRLEQLLYLAMFIMPISGYIYVMAGGYGVLLFGEWRLPDPIGKSEMLALIGRWVHIIAGYILAASVLGHLFIVFRHQFFVKDGLIYRMLPARKK</sequence>
<evidence type="ECO:0000256" key="10">
    <source>
        <dbReference type="ARBA" id="ARBA00023004"/>
    </source>
</evidence>
<keyword evidence="7" id="KW-0479">Metal-binding</keyword>
<evidence type="ECO:0000256" key="11">
    <source>
        <dbReference type="ARBA" id="ARBA00023136"/>
    </source>
</evidence>
<dbReference type="Proteomes" id="UP001440612">
    <property type="component" value="Chromosome"/>
</dbReference>
<dbReference type="PANTHER" id="PTHR30529:SF1">
    <property type="entry name" value="CYTOCHROME B561 HOMOLOG 2"/>
    <property type="match status" value="1"/>
</dbReference>
<keyword evidence="9 13" id="KW-1133">Transmembrane helix</keyword>
<evidence type="ECO:0000256" key="8">
    <source>
        <dbReference type="ARBA" id="ARBA00022982"/>
    </source>
</evidence>
<evidence type="ECO:0000259" key="14">
    <source>
        <dbReference type="Pfam" id="PF01292"/>
    </source>
</evidence>
<dbReference type="InterPro" id="IPR011577">
    <property type="entry name" value="Cyt_b561_bac/Ni-Hgenase"/>
</dbReference>
<reference evidence="16" key="1">
    <citation type="submission" date="2024-04" db="EMBL/GenBank/DDBJ databases">
        <title>Phylogenomic analyses of a clade within the roseobacter group suggest taxonomic reassignments of species of the genera Aestuariivita, Citreicella, Loktanella, Nautella, Pelagibaca, Ruegeria, Thalassobius, Thiobacimonas and Tropicibacter, and the proposal o.</title>
        <authorList>
            <person name="Jeon C.O."/>
        </authorList>
    </citation>
    <scope>NUCLEOTIDE SEQUENCE [LARGE SCALE GENOMIC DNA]</scope>
    <source>
        <strain evidence="16">BS5-3</strain>
    </source>
</reference>
<dbReference type="InterPro" id="IPR016174">
    <property type="entry name" value="Di-haem_cyt_TM"/>
</dbReference>
<name>A0ABZ2V5K2_9RHOB</name>
<evidence type="ECO:0000256" key="4">
    <source>
        <dbReference type="ARBA" id="ARBA00022475"/>
    </source>
</evidence>
<organism evidence="15 16">
    <name type="scientific">Yoonia phaeophyticola</name>
    <dbReference type="NCBI Taxonomy" id="3137369"/>
    <lineage>
        <taxon>Bacteria</taxon>
        <taxon>Pseudomonadati</taxon>
        <taxon>Pseudomonadota</taxon>
        <taxon>Alphaproteobacteria</taxon>
        <taxon>Rhodobacterales</taxon>
        <taxon>Paracoccaceae</taxon>
        <taxon>Yoonia</taxon>
    </lineage>
</organism>
<evidence type="ECO:0000256" key="2">
    <source>
        <dbReference type="ARBA" id="ARBA00004651"/>
    </source>
</evidence>
<keyword evidence="11 13" id="KW-0472">Membrane</keyword>
<evidence type="ECO:0000313" key="16">
    <source>
        <dbReference type="Proteomes" id="UP001440612"/>
    </source>
</evidence>
<proteinExistence type="inferred from homology"/>
<comment type="similarity">
    <text evidence="12">Belongs to the cytochrome b561 family.</text>
</comment>
<feature type="domain" description="Cytochrome b561 bacterial/Ni-hydrogenase" evidence="14">
    <location>
        <begin position="9"/>
        <end position="184"/>
    </location>
</feature>
<feature type="transmembrane region" description="Helical" evidence="13">
    <location>
        <begin position="147"/>
        <end position="168"/>
    </location>
</feature>
<keyword evidence="4" id="KW-1003">Cell membrane</keyword>
<gene>
    <name evidence="15" type="ORF">AABB29_04150</name>
</gene>
<evidence type="ECO:0000256" key="13">
    <source>
        <dbReference type="SAM" id="Phobius"/>
    </source>
</evidence>
<evidence type="ECO:0000256" key="6">
    <source>
        <dbReference type="ARBA" id="ARBA00022692"/>
    </source>
</evidence>
<dbReference type="InterPro" id="IPR052168">
    <property type="entry name" value="Cytochrome_b561_oxidase"/>
</dbReference>
<keyword evidence="10" id="KW-0408">Iron</keyword>
<keyword evidence="16" id="KW-1185">Reference proteome</keyword>
<evidence type="ECO:0000256" key="3">
    <source>
        <dbReference type="ARBA" id="ARBA00022448"/>
    </source>
</evidence>
<accession>A0ABZ2V5K2</accession>
<evidence type="ECO:0000256" key="12">
    <source>
        <dbReference type="ARBA" id="ARBA00037975"/>
    </source>
</evidence>
<dbReference type="PANTHER" id="PTHR30529">
    <property type="entry name" value="CYTOCHROME B561"/>
    <property type="match status" value="1"/>
</dbReference>
<dbReference type="SUPFAM" id="SSF81342">
    <property type="entry name" value="Transmembrane di-heme cytochromes"/>
    <property type="match status" value="1"/>
</dbReference>
<comment type="cofactor">
    <cofactor evidence="1">
        <name>heme b</name>
        <dbReference type="ChEBI" id="CHEBI:60344"/>
    </cofactor>
</comment>
<feature type="transmembrane region" description="Helical" evidence="13">
    <location>
        <begin position="55"/>
        <end position="72"/>
    </location>
</feature>
<dbReference type="Pfam" id="PF01292">
    <property type="entry name" value="Ni_hydr_CYTB"/>
    <property type="match status" value="1"/>
</dbReference>
<evidence type="ECO:0000256" key="9">
    <source>
        <dbReference type="ARBA" id="ARBA00022989"/>
    </source>
</evidence>
<keyword evidence="3" id="KW-0813">Transport</keyword>
<evidence type="ECO:0000256" key="5">
    <source>
        <dbReference type="ARBA" id="ARBA00022617"/>
    </source>
</evidence>
<evidence type="ECO:0000256" key="7">
    <source>
        <dbReference type="ARBA" id="ARBA00022723"/>
    </source>
</evidence>
<dbReference type="RefSeq" id="WP_341367958.1">
    <property type="nucleotide sequence ID" value="NZ_CP150951.2"/>
</dbReference>
<feature type="transmembrane region" description="Helical" evidence="13">
    <location>
        <begin position="12"/>
        <end position="35"/>
    </location>
</feature>
<dbReference type="Gene3D" id="1.20.950.20">
    <property type="entry name" value="Transmembrane di-heme cytochromes, Chain C"/>
    <property type="match status" value="1"/>
</dbReference>
<keyword evidence="8" id="KW-0249">Electron transport</keyword>
<keyword evidence="5" id="KW-0349">Heme</keyword>
<comment type="subcellular location">
    <subcellularLocation>
        <location evidence="2">Cell membrane</location>
        <topology evidence="2">Multi-pass membrane protein</topology>
    </subcellularLocation>
</comment>
<evidence type="ECO:0000256" key="1">
    <source>
        <dbReference type="ARBA" id="ARBA00001970"/>
    </source>
</evidence>